<feature type="transmembrane region" description="Helical" evidence="6">
    <location>
        <begin position="453"/>
        <end position="475"/>
    </location>
</feature>
<evidence type="ECO:0000256" key="4">
    <source>
        <dbReference type="ARBA" id="ARBA00022989"/>
    </source>
</evidence>
<evidence type="ECO:0000256" key="6">
    <source>
        <dbReference type="SAM" id="Phobius"/>
    </source>
</evidence>
<evidence type="ECO:0000313" key="7">
    <source>
        <dbReference type="EMBL" id="ORY83490.1"/>
    </source>
</evidence>
<dbReference type="InParanoid" id="A0A1Y2FHS1"/>
<dbReference type="InterPro" id="IPR011701">
    <property type="entry name" value="MFS"/>
</dbReference>
<dbReference type="GO" id="GO:0022857">
    <property type="term" value="F:transmembrane transporter activity"/>
    <property type="evidence" value="ECO:0007669"/>
    <property type="project" value="InterPro"/>
</dbReference>
<dbReference type="PANTHER" id="PTHR43791">
    <property type="entry name" value="PERMEASE-RELATED"/>
    <property type="match status" value="1"/>
</dbReference>
<dbReference type="PANTHER" id="PTHR43791:SF1">
    <property type="entry name" value="ALLANTOATE PERMEASE"/>
    <property type="match status" value="1"/>
</dbReference>
<feature type="transmembrane region" description="Helical" evidence="6">
    <location>
        <begin position="355"/>
        <end position="376"/>
    </location>
</feature>
<keyword evidence="4 6" id="KW-1133">Transmembrane helix</keyword>
<evidence type="ECO:0000256" key="5">
    <source>
        <dbReference type="ARBA" id="ARBA00023136"/>
    </source>
</evidence>
<feature type="transmembrane region" description="Helical" evidence="6">
    <location>
        <begin position="99"/>
        <end position="117"/>
    </location>
</feature>
<dbReference type="STRING" id="106004.A0A1Y2FHS1"/>
<accession>A0A1Y2FHS1</accession>
<evidence type="ECO:0000256" key="2">
    <source>
        <dbReference type="ARBA" id="ARBA00022448"/>
    </source>
</evidence>
<dbReference type="Gene3D" id="1.20.1250.20">
    <property type="entry name" value="MFS general substrate transporter like domains"/>
    <property type="match status" value="1"/>
</dbReference>
<feature type="transmembrane region" description="Helical" evidence="6">
    <location>
        <begin position="388"/>
        <end position="407"/>
    </location>
</feature>
<feature type="transmembrane region" description="Helical" evidence="6">
    <location>
        <begin position="129"/>
        <end position="148"/>
    </location>
</feature>
<dbReference type="OrthoDB" id="6730379at2759"/>
<evidence type="ECO:0000313" key="8">
    <source>
        <dbReference type="Proteomes" id="UP000193467"/>
    </source>
</evidence>
<feature type="transmembrane region" description="Helical" evidence="6">
    <location>
        <begin position="222"/>
        <end position="242"/>
    </location>
</feature>
<feature type="transmembrane region" description="Helical" evidence="6">
    <location>
        <begin position="191"/>
        <end position="210"/>
    </location>
</feature>
<sequence length="522" mass="57305">MSSTAPSFTSDLEKKREPLATVLSAPHLHDIKEDDYDEGAAIAGLERTAYTPEEEEAVKRKIDRRVIPLLAAVYFSQFFDKNSLTYSSVMGLPIKGEHYNLISMAFYLGFMIFEIPMSSLSQKFPLSKFLGINIVLWATFLILHAASANFGLFFAFRFLLGVFECCVSPILIAYISAFYPRHQQAKRISCFYCMNGLTNMAGGLMAYGVTFYTGTAIAHWRIFYILMGGLAYIVGAAVLIWLPDSVATANFLTEREKIVALERVRDNQTGTRNKHLKRYQVIEALTDPKTWLLLLLTALSSVPNGGLASFSSLLIKGFGYTSRESLLLQVGRGAIAALTTVTVCQISDRLQTRMFPILIAVIPTVIGAALMVGYGGGGDSAANKAGSLAGIFIAETYGSALALLYAWTATNTGGASKKTVVNALFLTTFGLSNIIGTQIFRSGDAPGYLPGKIAVLALFSAMIPTVFAMHFYTAYLNRRKAAKLAEMIKENNWSPEDVRREADKAAFMDLSDRENVFHAYMN</sequence>
<evidence type="ECO:0000256" key="1">
    <source>
        <dbReference type="ARBA" id="ARBA00004141"/>
    </source>
</evidence>
<gene>
    <name evidence="7" type="ORF">BCR35DRAFT_290497</name>
</gene>
<dbReference type="Proteomes" id="UP000193467">
    <property type="component" value="Unassembled WGS sequence"/>
</dbReference>
<comment type="caution">
    <text evidence="7">The sequence shown here is derived from an EMBL/GenBank/DDBJ whole genome shotgun (WGS) entry which is preliminary data.</text>
</comment>
<dbReference type="Pfam" id="PF07690">
    <property type="entry name" value="MFS_1"/>
    <property type="match status" value="1"/>
</dbReference>
<comment type="subcellular location">
    <subcellularLocation>
        <location evidence="1">Membrane</location>
        <topology evidence="1">Multi-pass membrane protein</topology>
    </subcellularLocation>
</comment>
<protein>
    <submittedName>
        <fullName evidence="7">MFS general substrate transporter</fullName>
    </submittedName>
</protein>
<keyword evidence="2" id="KW-0813">Transport</keyword>
<feature type="transmembrane region" description="Helical" evidence="6">
    <location>
        <begin position="419"/>
        <end position="441"/>
    </location>
</feature>
<keyword evidence="3 6" id="KW-0812">Transmembrane</keyword>
<dbReference type="GO" id="GO:0016020">
    <property type="term" value="C:membrane"/>
    <property type="evidence" value="ECO:0007669"/>
    <property type="project" value="UniProtKB-SubCell"/>
</dbReference>
<dbReference type="SUPFAM" id="SSF103473">
    <property type="entry name" value="MFS general substrate transporter"/>
    <property type="match status" value="1"/>
</dbReference>
<proteinExistence type="predicted"/>
<name>A0A1Y2FHS1_9BASI</name>
<reference evidence="7 8" key="1">
    <citation type="submission" date="2016-07" db="EMBL/GenBank/DDBJ databases">
        <title>Pervasive Adenine N6-methylation of Active Genes in Fungi.</title>
        <authorList>
            <consortium name="DOE Joint Genome Institute"/>
            <person name="Mondo S.J."/>
            <person name="Dannebaum R.O."/>
            <person name="Kuo R.C."/>
            <person name="Labutti K."/>
            <person name="Haridas S."/>
            <person name="Kuo A."/>
            <person name="Salamov A."/>
            <person name="Ahrendt S.R."/>
            <person name="Lipzen A."/>
            <person name="Sullivan W."/>
            <person name="Andreopoulos W.B."/>
            <person name="Clum A."/>
            <person name="Lindquist E."/>
            <person name="Daum C."/>
            <person name="Ramamoorthy G.K."/>
            <person name="Gryganskyi A."/>
            <person name="Culley D."/>
            <person name="Magnuson J.K."/>
            <person name="James T.Y."/>
            <person name="O'Malley M.A."/>
            <person name="Stajich J.E."/>
            <person name="Spatafora J.W."/>
            <person name="Visel A."/>
            <person name="Grigoriev I.V."/>
        </authorList>
    </citation>
    <scope>NUCLEOTIDE SEQUENCE [LARGE SCALE GENOMIC DNA]</scope>
    <source>
        <strain evidence="7 8">62-1032</strain>
    </source>
</reference>
<dbReference type="InterPro" id="IPR036259">
    <property type="entry name" value="MFS_trans_sf"/>
</dbReference>
<dbReference type="EMBL" id="MCGR01000019">
    <property type="protein sequence ID" value="ORY83490.1"/>
    <property type="molecule type" value="Genomic_DNA"/>
</dbReference>
<evidence type="ECO:0000256" key="3">
    <source>
        <dbReference type="ARBA" id="ARBA00022692"/>
    </source>
</evidence>
<keyword evidence="5 6" id="KW-0472">Membrane</keyword>
<keyword evidence="8" id="KW-1185">Reference proteome</keyword>
<organism evidence="7 8">
    <name type="scientific">Leucosporidium creatinivorum</name>
    <dbReference type="NCBI Taxonomy" id="106004"/>
    <lineage>
        <taxon>Eukaryota</taxon>
        <taxon>Fungi</taxon>
        <taxon>Dikarya</taxon>
        <taxon>Basidiomycota</taxon>
        <taxon>Pucciniomycotina</taxon>
        <taxon>Microbotryomycetes</taxon>
        <taxon>Leucosporidiales</taxon>
        <taxon>Leucosporidium</taxon>
    </lineage>
</organism>
<dbReference type="AlphaFoldDB" id="A0A1Y2FHS1"/>
<feature type="transmembrane region" description="Helical" evidence="6">
    <location>
        <begin position="154"/>
        <end position="179"/>
    </location>
</feature>